<dbReference type="GO" id="GO:0004342">
    <property type="term" value="F:glucosamine-6-phosphate deaminase activity"/>
    <property type="evidence" value="ECO:0007669"/>
    <property type="project" value="UniProtKB-EC"/>
</dbReference>
<dbReference type="Proteomes" id="UP001296993">
    <property type="component" value="Unassembled WGS sequence"/>
</dbReference>
<keyword evidence="6" id="KW-1185">Reference proteome</keyword>
<comment type="catalytic activity">
    <reaction evidence="3">
        <text>alpha-D-glucosamine 6-phosphate + H2O = beta-D-fructose 6-phosphate + NH4(+)</text>
        <dbReference type="Rhea" id="RHEA:12172"/>
        <dbReference type="ChEBI" id="CHEBI:15377"/>
        <dbReference type="ChEBI" id="CHEBI:28938"/>
        <dbReference type="ChEBI" id="CHEBI:57634"/>
        <dbReference type="ChEBI" id="CHEBI:75989"/>
        <dbReference type="EC" id="3.5.99.6"/>
    </reaction>
</comment>
<comment type="caution">
    <text evidence="3">Lacks conserved residue(s) required for the propagation of feature annotation.</text>
</comment>
<dbReference type="CDD" id="cd01399">
    <property type="entry name" value="GlcN6P_deaminase"/>
    <property type="match status" value="1"/>
</dbReference>
<proteinExistence type="inferred from homology"/>
<keyword evidence="1 3" id="KW-0378">Hydrolase</keyword>
<accession>A0ABS4XJL3</accession>
<name>A0ABS4XJL3_9MICC</name>
<dbReference type="PANTHER" id="PTHR11280">
    <property type="entry name" value="GLUCOSAMINE-6-PHOSPHATE ISOMERASE"/>
    <property type="match status" value="1"/>
</dbReference>
<dbReference type="PANTHER" id="PTHR11280:SF5">
    <property type="entry name" value="GLUCOSAMINE-6-PHOSPHATE ISOMERASE"/>
    <property type="match status" value="1"/>
</dbReference>
<dbReference type="PROSITE" id="PS01161">
    <property type="entry name" value="GLC_GALNAC_ISOMERASE"/>
    <property type="match status" value="1"/>
</dbReference>
<dbReference type="NCBIfam" id="NF001684">
    <property type="entry name" value="PRK00443.1-4"/>
    <property type="match status" value="1"/>
</dbReference>
<dbReference type="EC" id="3.5.99.6" evidence="3"/>
<evidence type="ECO:0000256" key="2">
    <source>
        <dbReference type="ARBA" id="ARBA00023277"/>
    </source>
</evidence>
<comment type="function">
    <text evidence="3">Catalyzes the reversible isomerization-deamination of glucosamine 6-phosphate (GlcN6P) to form fructose 6-phosphate (Fru6P) and ammonium ion.</text>
</comment>
<comment type="similarity">
    <text evidence="3">Belongs to the glucosamine/galactosamine-6-phosphate isomerase family. NagB subfamily.</text>
</comment>
<dbReference type="InterPro" id="IPR037171">
    <property type="entry name" value="NagB/RpiA_transferase-like"/>
</dbReference>
<dbReference type="NCBIfam" id="TIGR00502">
    <property type="entry name" value="nagB"/>
    <property type="match status" value="1"/>
</dbReference>
<evidence type="ECO:0000256" key="1">
    <source>
        <dbReference type="ARBA" id="ARBA00022801"/>
    </source>
</evidence>
<gene>
    <name evidence="3" type="primary">nagB</name>
    <name evidence="5" type="ORF">JOF47_003375</name>
</gene>
<keyword evidence="2 3" id="KW-0119">Carbohydrate metabolism</keyword>
<feature type="domain" description="Glucosamine/galactosamine-6-phosphate isomerase" evidence="4">
    <location>
        <begin position="25"/>
        <end position="225"/>
    </location>
</feature>
<organism evidence="5 6">
    <name type="scientific">Paeniglutamicibacter kerguelensis</name>
    <dbReference type="NCBI Taxonomy" id="254788"/>
    <lineage>
        <taxon>Bacteria</taxon>
        <taxon>Bacillati</taxon>
        <taxon>Actinomycetota</taxon>
        <taxon>Actinomycetes</taxon>
        <taxon>Micrococcales</taxon>
        <taxon>Micrococcaceae</taxon>
        <taxon>Paeniglutamicibacter</taxon>
    </lineage>
</organism>
<dbReference type="SUPFAM" id="SSF100950">
    <property type="entry name" value="NagB/RpiA/CoA transferase-like"/>
    <property type="match status" value="1"/>
</dbReference>
<evidence type="ECO:0000256" key="3">
    <source>
        <dbReference type="HAMAP-Rule" id="MF_01241"/>
    </source>
</evidence>
<comment type="caution">
    <text evidence="5">The sequence shown here is derived from an EMBL/GenBank/DDBJ whole genome shotgun (WGS) entry which is preliminary data.</text>
</comment>
<dbReference type="EMBL" id="JAGIOF010000001">
    <property type="protein sequence ID" value="MBP2387864.1"/>
    <property type="molecule type" value="Genomic_DNA"/>
</dbReference>
<dbReference type="InterPro" id="IPR018321">
    <property type="entry name" value="Glucosamine6P_isomerase_CS"/>
</dbReference>
<dbReference type="InterPro" id="IPR004547">
    <property type="entry name" value="Glucosamine6P_isomerase"/>
</dbReference>
<protein>
    <recommendedName>
        <fullName evidence="3">Glucosamine-6-phosphate deaminase</fullName>
        <ecNumber evidence="3">3.5.99.6</ecNumber>
    </recommendedName>
    <alternativeName>
        <fullName evidence="3">GlcN6P deaminase</fullName>
        <shortName evidence="3">GNPDA</shortName>
    </alternativeName>
    <alternativeName>
        <fullName evidence="3">Glucosamine-6-phosphate isomerase</fullName>
    </alternativeName>
</protein>
<dbReference type="HAMAP" id="MF_01241">
    <property type="entry name" value="GlcN6P_deamin"/>
    <property type="match status" value="1"/>
</dbReference>
<dbReference type="Pfam" id="PF01182">
    <property type="entry name" value="Glucosamine_iso"/>
    <property type="match status" value="1"/>
</dbReference>
<evidence type="ECO:0000313" key="6">
    <source>
        <dbReference type="Proteomes" id="UP001296993"/>
    </source>
</evidence>
<feature type="active site" description="Proton acceptor; for enolization step" evidence="3">
    <location>
        <position position="68"/>
    </location>
</feature>
<evidence type="ECO:0000313" key="5">
    <source>
        <dbReference type="EMBL" id="MBP2387864.1"/>
    </source>
</evidence>
<reference evidence="5 6" key="1">
    <citation type="submission" date="2021-03" db="EMBL/GenBank/DDBJ databases">
        <title>Sequencing the genomes of 1000 actinobacteria strains.</title>
        <authorList>
            <person name="Klenk H.-P."/>
        </authorList>
    </citation>
    <scope>NUCLEOTIDE SEQUENCE [LARGE SCALE GENOMIC DNA]</scope>
    <source>
        <strain evidence="5 6">DSM 15797</strain>
    </source>
</reference>
<sequence length="265" mass="27880">MAEIIIVRDNIEAGNIAASILLKQITAVPDTVLGLATGSTPLSTYAALSRSLRHADLDLSCVRGFALDEYLGVPPQHPESYRSVISREVVEPMGLDPNRVFTPRGTGSNIEEAGNEYEEMITAAGGIDVQILGIGSNGHIAFNEPGSSLASRTRIKALTAQTRSDNARFFDSLDEVPTHCITQGLGTIQEARHLLLLAFGANKSRALAAAVEGPVSATIPGSIIQLHPHVTVIVDEEAAAELTGSEYYRQASQAAAGIALSGVLA</sequence>
<dbReference type="RefSeq" id="WP_210000447.1">
    <property type="nucleotide sequence ID" value="NZ_BAAAJY010000001.1"/>
</dbReference>
<comment type="pathway">
    <text evidence="3">Amino-sugar metabolism; N-acetylneuraminate degradation; D-fructose 6-phosphate from N-acetylneuraminate: step 5/5.</text>
</comment>
<dbReference type="InterPro" id="IPR006148">
    <property type="entry name" value="Glc/Gal-6P_isomerase"/>
</dbReference>
<evidence type="ECO:0000259" key="4">
    <source>
        <dbReference type="Pfam" id="PF01182"/>
    </source>
</evidence>
<feature type="active site" description="Proton acceptor; for ring-opening step" evidence="3">
    <location>
        <position position="139"/>
    </location>
</feature>
<dbReference type="Gene3D" id="3.40.50.1360">
    <property type="match status" value="1"/>
</dbReference>
<feature type="active site" description="For ring-opening step" evidence="3">
    <location>
        <position position="137"/>
    </location>
</feature>
<feature type="active site" description="For ring-opening step" evidence="3">
    <location>
        <position position="144"/>
    </location>
</feature>